<feature type="chain" id="PRO_5045344459" evidence="6">
    <location>
        <begin position="22"/>
        <end position="500"/>
    </location>
</feature>
<feature type="domain" description="RagB/SusD" evidence="7">
    <location>
        <begin position="341"/>
        <end position="499"/>
    </location>
</feature>
<evidence type="ECO:0000259" key="7">
    <source>
        <dbReference type="Pfam" id="PF07980"/>
    </source>
</evidence>
<evidence type="ECO:0000256" key="5">
    <source>
        <dbReference type="ARBA" id="ARBA00023237"/>
    </source>
</evidence>
<feature type="signal peptide" evidence="6">
    <location>
        <begin position="1"/>
        <end position="21"/>
    </location>
</feature>
<dbReference type="EMBL" id="CP072842">
    <property type="protein sequence ID" value="QTV06470.1"/>
    <property type="molecule type" value="Genomic_DNA"/>
</dbReference>
<evidence type="ECO:0000259" key="8">
    <source>
        <dbReference type="Pfam" id="PF14322"/>
    </source>
</evidence>
<reference evidence="10" key="2">
    <citation type="submission" date="2021-04" db="EMBL/GenBank/DDBJ databases">
        <title>Taxonomy of Flavobacteriaceae bacterium ZY171143.</title>
        <authorList>
            <person name="Li F."/>
        </authorList>
    </citation>
    <scope>NUCLEOTIDE SEQUENCE [LARGE SCALE GENOMIC DNA]</scope>
    <source>
        <strain evidence="10">ZY171143</strain>
    </source>
</reference>
<organism evidence="9 10">
    <name type="scientific">Faecalibacter bovis</name>
    <dbReference type="NCBI Taxonomy" id="2898187"/>
    <lineage>
        <taxon>Bacteria</taxon>
        <taxon>Pseudomonadati</taxon>
        <taxon>Bacteroidota</taxon>
        <taxon>Flavobacteriia</taxon>
        <taxon>Flavobacteriales</taxon>
        <taxon>Weeksellaceae</taxon>
        <taxon>Faecalibacter</taxon>
    </lineage>
</organism>
<dbReference type="Pfam" id="PF07980">
    <property type="entry name" value="SusD_RagB"/>
    <property type="match status" value="1"/>
</dbReference>
<protein>
    <submittedName>
        <fullName evidence="9">RagB/SusD family nutrient uptake outer membrane protein</fullName>
    </submittedName>
</protein>
<dbReference type="Proteomes" id="UP000672011">
    <property type="component" value="Chromosome"/>
</dbReference>
<evidence type="ECO:0000256" key="6">
    <source>
        <dbReference type="SAM" id="SignalP"/>
    </source>
</evidence>
<evidence type="ECO:0000256" key="2">
    <source>
        <dbReference type="ARBA" id="ARBA00006275"/>
    </source>
</evidence>
<dbReference type="InterPro" id="IPR033985">
    <property type="entry name" value="SusD-like_N"/>
</dbReference>
<keyword evidence="10" id="KW-1185">Reference proteome</keyword>
<sequence>MKKAKYILAALVLGSSLTLTSCSDDFLDTTPTSSVSDAVAYATGENLMVIINGMHRNMYVRQNSSQGQNGYTAQLIVNEILGEDVIFPTQGNGWFVSGMRWLTNNNESSTDLSYPWNFWYGMIRSANNVIVYGEAATGDQTLKEKAIGEAYAYRAYSHFELVQRYANRYVKGQNNSQLGVIIRTDPSSSEILVPKARNTVEEVYAQIWADLDKAEQLLTGKTKTNSSHFALDNVLGLKARIALVQQDYEKAAQYAALARQGKSLMTQAQYKQGFNDYTNPEWMWGITIVADQTDYFGNFHAYMSRNYNSTQIRQAPKVMNHALYAAFPTTDVRTQVVDPTGQHASLNLASSYSKFPYTSEKFITKNRDNNTPLGDVPFMRVAEMYLIEAEAKYFLGDEAGSKAILAQLATARDTAFTGFTTSGQAYLDELYLHRRIELWGEGFRFFDLKRTASPLNRRDTGAVAAVINNVWEIPANDLRWTWVIPRSELNANPLCEQNPS</sequence>
<dbReference type="SUPFAM" id="SSF48452">
    <property type="entry name" value="TPR-like"/>
    <property type="match status" value="1"/>
</dbReference>
<comment type="subcellular location">
    <subcellularLocation>
        <location evidence="1">Cell outer membrane</location>
    </subcellularLocation>
</comment>
<dbReference type="InterPro" id="IPR011990">
    <property type="entry name" value="TPR-like_helical_dom_sf"/>
</dbReference>
<dbReference type="RefSeq" id="WP_230477187.1">
    <property type="nucleotide sequence ID" value="NZ_CP072842.1"/>
</dbReference>
<name>A0ABX7XF10_9FLAO</name>
<evidence type="ECO:0000256" key="3">
    <source>
        <dbReference type="ARBA" id="ARBA00022729"/>
    </source>
</evidence>
<comment type="similarity">
    <text evidence="2">Belongs to the SusD family.</text>
</comment>
<keyword evidence="4" id="KW-0472">Membrane</keyword>
<dbReference type="Gene3D" id="1.25.40.390">
    <property type="match status" value="1"/>
</dbReference>
<evidence type="ECO:0000313" key="9">
    <source>
        <dbReference type="EMBL" id="QTV06470.1"/>
    </source>
</evidence>
<evidence type="ECO:0000313" key="10">
    <source>
        <dbReference type="Proteomes" id="UP000672011"/>
    </source>
</evidence>
<feature type="domain" description="SusD-like N-terminal" evidence="8">
    <location>
        <begin position="92"/>
        <end position="243"/>
    </location>
</feature>
<keyword evidence="5" id="KW-0998">Cell outer membrane</keyword>
<proteinExistence type="inferred from homology"/>
<accession>A0ABX7XF10</accession>
<dbReference type="Pfam" id="PF14322">
    <property type="entry name" value="SusD-like_3"/>
    <property type="match status" value="1"/>
</dbReference>
<dbReference type="InterPro" id="IPR012944">
    <property type="entry name" value="SusD_RagB_dom"/>
</dbReference>
<reference evidence="9 10" key="1">
    <citation type="journal article" date="2021" name="Int. J. Syst. Evol. Microbiol.">
        <title>Faecalibacter bovis sp. nov., isolated from cow faeces.</title>
        <authorList>
            <person name="Li F."/>
            <person name="Zhao W."/>
            <person name="Hong Q."/>
            <person name="Shao Q."/>
            <person name="Song J."/>
            <person name="Yang S."/>
        </authorList>
    </citation>
    <scope>NUCLEOTIDE SEQUENCE [LARGE SCALE GENOMIC DNA]</scope>
    <source>
        <strain evidence="9 10">ZY171143</strain>
    </source>
</reference>
<evidence type="ECO:0000256" key="1">
    <source>
        <dbReference type="ARBA" id="ARBA00004442"/>
    </source>
</evidence>
<evidence type="ECO:0000256" key="4">
    <source>
        <dbReference type="ARBA" id="ARBA00023136"/>
    </source>
</evidence>
<dbReference type="PROSITE" id="PS51257">
    <property type="entry name" value="PROKAR_LIPOPROTEIN"/>
    <property type="match status" value="1"/>
</dbReference>
<gene>
    <name evidence="9" type="ORF">J9309_03835</name>
</gene>
<keyword evidence="3 6" id="KW-0732">Signal</keyword>